<feature type="transmembrane region" description="Helical" evidence="8">
    <location>
        <begin position="124"/>
        <end position="145"/>
    </location>
</feature>
<evidence type="ECO:0000256" key="7">
    <source>
        <dbReference type="SAM" id="MobiDB-lite"/>
    </source>
</evidence>
<dbReference type="Pfam" id="PF03458">
    <property type="entry name" value="Gly_transporter"/>
    <property type="match status" value="2"/>
</dbReference>
<evidence type="ECO:0000256" key="3">
    <source>
        <dbReference type="ARBA" id="ARBA00022475"/>
    </source>
</evidence>
<feature type="transmembrane region" description="Helical" evidence="8">
    <location>
        <begin position="157"/>
        <end position="174"/>
    </location>
</feature>
<feature type="domain" description="Glycine transporter" evidence="9">
    <location>
        <begin position="102"/>
        <end position="174"/>
    </location>
</feature>
<dbReference type="InterPro" id="IPR005115">
    <property type="entry name" value="Gly_transporter"/>
</dbReference>
<feature type="transmembrane region" description="Helical" evidence="8">
    <location>
        <begin position="12"/>
        <end position="31"/>
    </location>
</feature>
<comment type="similarity">
    <text evidence="2">Belongs to the UPF0126 family.</text>
</comment>
<sequence length="259" mass="27512">MADVDPLIQTLYDVFDLIGVVLNGIIGGTIARKRQFDLIGFIFLALFSALAGGMMRDMLIDQGPAAAISNPTYLSLAMLGALIAYLTDFKGRAWEMFRVHGDAVILGVWSVTGCVKSLAYDMPLIACVFMGVLTAVGGGMVRDIASGITPSVFGGSPLYAVPAVVGGCVMVAFAQFDYTALGMIVSPIIAAGLAITAYWREWILPRGSYFAPVNYTAMQVAQIARRAERKGYAMGKKAGRKLIRGKSPKSSGDDHGPGE</sequence>
<gene>
    <name evidence="10" type="ORF">CENDO_04005</name>
</gene>
<dbReference type="RefSeq" id="WP_136140882.1">
    <property type="nucleotide sequence ID" value="NZ_CP039247.1"/>
</dbReference>
<dbReference type="OrthoDB" id="9791874at2"/>
<dbReference type="EMBL" id="CP039247">
    <property type="protein sequence ID" value="QCB28094.1"/>
    <property type="molecule type" value="Genomic_DNA"/>
</dbReference>
<feature type="domain" description="Glycine transporter" evidence="9">
    <location>
        <begin position="14"/>
        <end position="87"/>
    </location>
</feature>
<keyword evidence="6 8" id="KW-0472">Membrane</keyword>
<dbReference type="KEGG" id="cee:CENDO_04005"/>
<feature type="transmembrane region" description="Helical" evidence="8">
    <location>
        <begin position="67"/>
        <end position="87"/>
    </location>
</feature>
<dbReference type="Proteomes" id="UP000296352">
    <property type="component" value="Chromosome"/>
</dbReference>
<evidence type="ECO:0000256" key="6">
    <source>
        <dbReference type="ARBA" id="ARBA00023136"/>
    </source>
</evidence>
<dbReference type="AlphaFoldDB" id="A0A4P7QH08"/>
<keyword evidence="4 8" id="KW-0812">Transmembrane</keyword>
<evidence type="ECO:0000256" key="1">
    <source>
        <dbReference type="ARBA" id="ARBA00004651"/>
    </source>
</evidence>
<feature type="transmembrane region" description="Helical" evidence="8">
    <location>
        <begin position="180"/>
        <end position="199"/>
    </location>
</feature>
<evidence type="ECO:0000256" key="2">
    <source>
        <dbReference type="ARBA" id="ARBA00008193"/>
    </source>
</evidence>
<feature type="transmembrane region" description="Helical" evidence="8">
    <location>
        <begin position="38"/>
        <end position="55"/>
    </location>
</feature>
<accession>A0A4P7QH08</accession>
<evidence type="ECO:0000313" key="10">
    <source>
        <dbReference type="EMBL" id="QCB28094.1"/>
    </source>
</evidence>
<organism evidence="10 11">
    <name type="scientific">Corynebacterium endometrii</name>
    <dbReference type="NCBI Taxonomy" id="2488819"/>
    <lineage>
        <taxon>Bacteria</taxon>
        <taxon>Bacillati</taxon>
        <taxon>Actinomycetota</taxon>
        <taxon>Actinomycetes</taxon>
        <taxon>Mycobacteriales</taxon>
        <taxon>Corynebacteriaceae</taxon>
        <taxon>Corynebacterium</taxon>
    </lineage>
</organism>
<reference evidence="10 11" key="1">
    <citation type="submission" date="2019-04" db="EMBL/GenBank/DDBJ databases">
        <title>Corynebacterium endometrii sp. nov., isolated from the uterus of a cow with endometritis.</title>
        <authorList>
            <person name="Ballas P."/>
            <person name="Ruckert C."/>
            <person name="Wagener K."/>
            <person name="Drillich M."/>
            <person name="Kaempfer P."/>
            <person name="Busse H.-J."/>
            <person name="Ehling-Schulz M."/>
        </authorList>
    </citation>
    <scope>NUCLEOTIDE SEQUENCE [LARGE SCALE GENOMIC DNA]</scope>
    <source>
        <strain evidence="10 11">LMM-1653</strain>
    </source>
</reference>
<evidence type="ECO:0000313" key="11">
    <source>
        <dbReference type="Proteomes" id="UP000296352"/>
    </source>
</evidence>
<feature type="region of interest" description="Disordered" evidence="7">
    <location>
        <begin position="232"/>
        <end position="259"/>
    </location>
</feature>
<name>A0A4P7QH08_9CORY</name>
<keyword evidence="11" id="KW-1185">Reference proteome</keyword>
<evidence type="ECO:0000259" key="9">
    <source>
        <dbReference type="Pfam" id="PF03458"/>
    </source>
</evidence>
<evidence type="ECO:0000256" key="8">
    <source>
        <dbReference type="SAM" id="Phobius"/>
    </source>
</evidence>
<evidence type="ECO:0000256" key="5">
    <source>
        <dbReference type="ARBA" id="ARBA00022989"/>
    </source>
</evidence>
<feature type="compositionally biased region" description="Basic residues" evidence="7">
    <location>
        <begin position="237"/>
        <end position="247"/>
    </location>
</feature>
<keyword evidence="3" id="KW-1003">Cell membrane</keyword>
<proteinExistence type="inferred from homology"/>
<protein>
    <recommendedName>
        <fullName evidence="9">Glycine transporter domain-containing protein</fullName>
    </recommendedName>
</protein>
<keyword evidence="5 8" id="KW-1133">Transmembrane helix</keyword>
<dbReference type="PANTHER" id="PTHR30506">
    <property type="entry name" value="INNER MEMBRANE PROTEIN"/>
    <property type="match status" value="1"/>
</dbReference>
<dbReference type="PANTHER" id="PTHR30506:SF3">
    <property type="entry name" value="UPF0126 INNER MEMBRANE PROTEIN YADS-RELATED"/>
    <property type="match status" value="1"/>
</dbReference>
<dbReference type="GO" id="GO:0005886">
    <property type="term" value="C:plasma membrane"/>
    <property type="evidence" value="ECO:0007669"/>
    <property type="project" value="UniProtKB-SubCell"/>
</dbReference>
<evidence type="ECO:0000256" key="4">
    <source>
        <dbReference type="ARBA" id="ARBA00022692"/>
    </source>
</evidence>
<comment type="subcellular location">
    <subcellularLocation>
        <location evidence="1">Cell membrane</location>
        <topology evidence="1">Multi-pass membrane protein</topology>
    </subcellularLocation>
</comment>